<feature type="domain" description="F5/8 type C" evidence="5">
    <location>
        <begin position="992"/>
        <end position="1145"/>
    </location>
</feature>
<dbReference type="SUPFAM" id="SSF49899">
    <property type="entry name" value="Concanavalin A-like lectins/glucanases"/>
    <property type="match status" value="2"/>
</dbReference>
<dbReference type="PROSITE" id="PS50022">
    <property type="entry name" value="FA58C_3"/>
    <property type="match status" value="1"/>
</dbReference>
<dbReference type="InterPro" id="IPR023364">
    <property type="entry name" value="Trans_sialidase_dom3"/>
</dbReference>
<evidence type="ECO:0000256" key="2">
    <source>
        <dbReference type="ARBA" id="ARBA00009348"/>
    </source>
</evidence>
<sequence>MKKRKGVGCLVLTTLLFGTTVTTPLISVPIYAQESRVAPTNQYSVDQVTTINNGSGAINASEDVANYANLDEFTLNGTFSFTSNSNSGVNAIFFIGDNTTANNYFTLYAIPSSKRLGVELRNISGNQMLSNSYVTLNDVDFTMEHKVTFTMSKNNYFRIYLDGKKVLEGNAPSGFTNGVIDNPNYMGFGVGSRASGNNYPMTGNLKNLELYNSALSESEIMSYHLGALESIAYKYENIYYQDSNVQRVQDNEDISKLVSMDSGSISIRYKVNDQNLGRMSLFSISDNRSENKYIDLYVDPSNNIFGLDVEGTKDFVMPTASLNRANRTVKDTSWHTITITKENGNAKGFMFYLDGAYVDKYTSAVPEGFFSLLADANAVNFGFIDTSGDDLESLTGAIDYVKAYNEILDASTILQEHTLTNWQPGQEIDMTNAIKTENEDLYYAGYENSSSYRIPSLLKTSKGTLLAAIDKRITGAQDCGNIDIAVRRREANQENFGDPIIINDLISNPNNPSSSAFLIDSSMVEDKETGRIFLLADMFPESSGLMDTSQLTTGTGYKEIDGVDYLQLFDQAGNEYTVRPEDGFGYVYDSQNNKTGYTVILESDAPYHERGSLYLNGEYKGNIYMLKNGPEKGELHVLNTQYLWLYYSDDDGKTWSNPIDITPQVKADWMIFLGTGPGVGIQMEDGTLGFPVYSANKNVGGSQSSAMIISNDGGKTWQLGDSPQTNMGNDRETMNNSGKMFTESQAVQLNNGQVKLFMRNTYANKVYVATSSDNGLTWDKVEQIDINEVYCQLSVTNFTRDGKEYVVMTNPDHSPRTQGMVHIGEVDQATGDITWLDSQILNTGKFLYSCLSVLQNDDEDVRFGLLYEDDTDGTFRIKYTEFNDDFIYAGTKTEELKDPKLVDYNVSFDTDKINVALTFDQELLAIGNPQLKLSVGNQEIIADYKEGSSSDTIIFEATLPKQINGVMKAVEVLETNGIIENIKNGKIATLNTNIYDFTEITSGVTVSSYTSQHSSSTAENTDGAAVNVIDGNINTYWHSTWGNANINLPQSVTLKLDETKTLYKLAYTPRQNSNNGRIKEYEIATSIDGNEFTTVASGQWVDSKDIQYVEFIPTVANYIKITATEAYGGGAKQSCNIAEIGLFEYSDGVINVGDKAALTKLVNEVKDLDTSIYAKPTVDNLITAINEAQKLLDANLVSQQMLDNAYTKLMNAKNALVNISKATNAIAKLEELKEEDYTLESWQIFINELTTLKEQLNDITSSREVLDIVVKADYIESQLIKAEITDTNKTALKIAIDIASLISEESLENVIPVVVDEFKAALSEANEVYNNTSATQKEVNNAFDRLASAMQKLEFYKGNKTKLIEAIEEANSKQEEDYTADSWKALQEALQEANKVLADENVMQKEVDEATNKLQEALDNLVTAVDKSLLQAFVEYVSGLDSSKYTEATWKTFETELTEANAVLKDANATQEQVDNAYNQLVKAYLDLRLIPDKSLLEDLINQAEGLNVANYTKASFDGLTKALNEAKAVYENPNATQKEVDNAKATLEKAINNLEVTPINNGDTTSVKTGDSSYITTSLGLIMTSGLIASYLKKKKKS</sequence>
<comment type="caution">
    <text evidence="6">The sequence shown here is derived from an EMBL/GenBank/DDBJ whole genome shotgun (WGS) entry which is preliminary data.</text>
</comment>
<dbReference type="Pfam" id="PF07554">
    <property type="entry name" value="FIVAR"/>
    <property type="match status" value="5"/>
</dbReference>
<dbReference type="Gene3D" id="2.40.220.10">
    <property type="entry name" value="Intramolecular Trans-sialidase, Domain 3"/>
    <property type="match status" value="1"/>
</dbReference>
<evidence type="ECO:0000259" key="5">
    <source>
        <dbReference type="PROSITE" id="PS50022"/>
    </source>
</evidence>
<dbReference type="InterPro" id="IPR008979">
    <property type="entry name" value="Galactose-bd-like_sf"/>
</dbReference>
<dbReference type="InterPro" id="IPR013320">
    <property type="entry name" value="ConA-like_dom_sf"/>
</dbReference>
<evidence type="ECO:0000256" key="1">
    <source>
        <dbReference type="ARBA" id="ARBA00000427"/>
    </source>
</evidence>
<dbReference type="Gene3D" id="1.20.1270.70">
    <property type="entry name" value="Designed single chain three-helix bundle"/>
    <property type="match status" value="2"/>
</dbReference>
<dbReference type="InterPro" id="IPR011040">
    <property type="entry name" value="Sialidase"/>
</dbReference>
<comment type="catalytic activity">
    <reaction evidence="1">
        <text>Hydrolysis of alpha-(2-&gt;3)-, alpha-(2-&gt;6)-, alpha-(2-&gt;8)- glycosidic linkages of terminal sialic acid residues in oligosaccharides, glycoproteins, glycolipids, colominic acid and synthetic substrates.</text>
        <dbReference type="EC" id="3.2.1.18"/>
    </reaction>
</comment>
<dbReference type="Gene3D" id="1.20.1270.90">
    <property type="entry name" value="AF1782-like"/>
    <property type="match status" value="3"/>
</dbReference>
<evidence type="ECO:0000313" key="7">
    <source>
        <dbReference type="Proteomes" id="UP000196258"/>
    </source>
</evidence>
<feature type="coiled-coil region" evidence="4">
    <location>
        <begin position="1400"/>
        <end position="1427"/>
    </location>
</feature>
<accession>A0A1Y4QJH2</accession>
<dbReference type="GO" id="GO:0009313">
    <property type="term" value="P:oligosaccharide catabolic process"/>
    <property type="evidence" value="ECO:0007669"/>
    <property type="project" value="TreeGrafter"/>
</dbReference>
<dbReference type="SUPFAM" id="SSF49785">
    <property type="entry name" value="Galactose-binding domain-like"/>
    <property type="match status" value="1"/>
</dbReference>
<dbReference type="Pfam" id="PF13088">
    <property type="entry name" value="BNR_2"/>
    <property type="match status" value="1"/>
</dbReference>
<dbReference type="PANTHER" id="PTHR10628">
    <property type="entry name" value="SIALIDASE"/>
    <property type="match status" value="1"/>
</dbReference>
<dbReference type="EMBL" id="NFLB01000005">
    <property type="protein sequence ID" value="OUQ05414.1"/>
    <property type="molecule type" value="Genomic_DNA"/>
</dbReference>
<dbReference type="PANTHER" id="PTHR10628:SF30">
    <property type="entry name" value="EXO-ALPHA-SIALIDASE"/>
    <property type="match status" value="1"/>
</dbReference>
<dbReference type="Pfam" id="PF00754">
    <property type="entry name" value="F5_F8_type_C"/>
    <property type="match status" value="1"/>
</dbReference>
<dbReference type="CDD" id="cd15482">
    <property type="entry name" value="Sialidase_non-viral"/>
    <property type="match status" value="1"/>
</dbReference>
<evidence type="ECO:0000256" key="3">
    <source>
        <dbReference type="ARBA" id="ARBA00012733"/>
    </source>
</evidence>
<dbReference type="Gene3D" id="2.60.120.200">
    <property type="match status" value="2"/>
</dbReference>
<dbReference type="InterPro" id="IPR026856">
    <property type="entry name" value="Sialidase_fam"/>
</dbReference>
<gene>
    <name evidence="6" type="ORF">B5E91_05175</name>
</gene>
<dbReference type="InterPro" id="IPR000421">
    <property type="entry name" value="FA58C"/>
</dbReference>
<dbReference type="GO" id="GO:0006689">
    <property type="term" value="P:ganglioside catabolic process"/>
    <property type="evidence" value="ECO:0007669"/>
    <property type="project" value="TreeGrafter"/>
</dbReference>
<evidence type="ECO:0000313" key="6">
    <source>
        <dbReference type="EMBL" id="OUQ05414.1"/>
    </source>
</evidence>
<keyword evidence="4" id="KW-0175">Coiled coil</keyword>
<dbReference type="GO" id="GO:0004308">
    <property type="term" value="F:exo-alpha-sialidase activity"/>
    <property type="evidence" value="ECO:0007669"/>
    <property type="project" value="UniProtKB-EC"/>
</dbReference>
<dbReference type="SUPFAM" id="SSF50939">
    <property type="entry name" value="Sialidases"/>
    <property type="match status" value="1"/>
</dbReference>
<proteinExistence type="inferred from homology"/>
<dbReference type="Gene3D" id="2.120.10.10">
    <property type="match status" value="1"/>
</dbReference>
<dbReference type="Gene3D" id="2.60.120.260">
    <property type="entry name" value="Galactose-binding domain-like"/>
    <property type="match status" value="1"/>
</dbReference>
<dbReference type="Pfam" id="PF13385">
    <property type="entry name" value="Laminin_G_3"/>
    <property type="match status" value="1"/>
</dbReference>
<dbReference type="GO" id="GO:0016020">
    <property type="term" value="C:membrane"/>
    <property type="evidence" value="ECO:0007669"/>
    <property type="project" value="TreeGrafter"/>
</dbReference>
<dbReference type="Proteomes" id="UP000196258">
    <property type="component" value="Unassembled WGS sequence"/>
</dbReference>
<comment type="similarity">
    <text evidence="2">Belongs to the glycosyl hydrolase 33 family.</text>
</comment>
<dbReference type="InterPro" id="IPR036278">
    <property type="entry name" value="Sialidase_sf"/>
</dbReference>
<evidence type="ECO:0000256" key="4">
    <source>
        <dbReference type="SAM" id="Coils"/>
    </source>
</evidence>
<organism evidence="6 7">
    <name type="scientific">Thomasclavelia spiroformis</name>
    <dbReference type="NCBI Taxonomy" id="29348"/>
    <lineage>
        <taxon>Bacteria</taxon>
        <taxon>Bacillati</taxon>
        <taxon>Bacillota</taxon>
        <taxon>Erysipelotrichia</taxon>
        <taxon>Erysipelotrichales</taxon>
        <taxon>Coprobacillaceae</taxon>
        <taxon>Thomasclavelia</taxon>
    </lineage>
</organism>
<name>A0A1Y4QJH2_9FIRM</name>
<protein>
    <recommendedName>
        <fullName evidence="3">exo-alpha-sialidase</fullName>
        <ecNumber evidence="3">3.2.1.18</ecNumber>
    </recommendedName>
</protein>
<dbReference type="RefSeq" id="WP_087255793.1">
    <property type="nucleotide sequence ID" value="NZ_NFLB01000005.1"/>
</dbReference>
<dbReference type="EC" id="3.2.1.18" evidence="3"/>
<reference evidence="7" key="1">
    <citation type="submission" date="2017-04" db="EMBL/GenBank/DDBJ databases">
        <title>Function of individual gut microbiota members based on whole genome sequencing of pure cultures obtained from chicken caecum.</title>
        <authorList>
            <person name="Medvecky M."/>
            <person name="Cejkova D."/>
            <person name="Polansky O."/>
            <person name="Karasova D."/>
            <person name="Kubasova T."/>
            <person name="Cizek A."/>
            <person name="Rychlik I."/>
        </authorList>
    </citation>
    <scope>NUCLEOTIDE SEQUENCE [LARGE SCALE GENOMIC DNA]</scope>
    <source>
        <strain evidence="7">An149</strain>
    </source>
</reference>
<dbReference type="GO" id="GO:0005737">
    <property type="term" value="C:cytoplasm"/>
    <property type="evidence" value="ECO:0007669"/>
    <property type="project" value="TreeGrafter"/>
</dbReference>